<dbReference type="Proteomes" id="UP000815677">
    <property type="component" value="Unassembled WGS sequence"/>
</dbReference>
<reference evidence="1" key="1">
    <citation type="submission" date="2014-09" db="EMBL/GenBank/DDBJ databases">
        <title>Genome sequence of the luminous mushroom Mycena chlorophos for searching fungal bioluminescence genes.</title>
        <authorList>
            <person name="Tanaka Y."/>
            <person name="Kasuga D."/>
            <person name="Oba Y."/>
            <person name="Hase S."/>
            <person name="Sato K."/>
            <person name="Oba Y."/>
            <person name="Sakakibara Y."/>
        </authorList>
    </citation>
    <scope>NUCLEOTIDE SEQUENCE</scope>
</reference>
<evidence type="ECO:0000313" key="2">
    <source>
        <dbReference type="Proteomes" id="UP000815677"/>
    </source>
</evidence>
<name>A0ABQ0L764_MYCCL</name>
<sequence>MTRARRARFGLRTPHVRLTRCSSSSSASETDASAASAVAASFPLCIRGRALGPERRGATVEKCMARSSAIRHLVLFKFRRRSPHSLPRGRVSHPFLFAAPESVAVANRVAMDVHEESQRGGIPEARASWAARVGLLLLAHD</sequence>
<evidence type="ECO:0000313" key="1">
    <source>
        <dbReference type="EMBL" id="GAT46284.1"/>
    </source>
</evidence>
<dbReference type="EMBL" id="DF842209">
    <property type="protein sequence ID" value="GAT46284.1"/>
    <property type="molecule type" value="Genomic_DNA"/>
</dbReference>
<proteinExistence type="predicted"/>
<keyword evidence="2" id="KW-1185">Reference proteome</keyword>
<gene>
    <name evidence="1" type="ORF">MCHLO_03820</name>
</gene>
<protein>
    <submittedName>
        <fullName evidence="1">Uncharacterized protein</fullName>
    </submittedName>
</protein>
<accession>A0ABQ0L764</accession>
<organism evidence="1 2">
    <name type="scientific">Mycena chlorophos</name>
    <name type="common">Agaric fungus</name>
    <name type="synonym">Agaricus chlorophos</name>
    <dbReference type="NCBI Taxonomy" id="658473"/>
    <lineage>
        <taxon>Eukaryota</taxon>
        <taxon>Fungi</taxon>
        <taxon>Dikarya</taxon>
        <taxon>Basidiomycota</taxon>
        <taxon>Agaricomycotina</taxon>
        <taxon>Agaricomycetes</taxon>
        <taxon>Agaricomycetidae</taxon>
        <taxon>Agaricales</taxon>
        <taxon>Marasmiineae</taxon>
        <taxon>Mycenaceae</taxon>
        <taxon>Mycena</taxon>
    </lineage>
</organism>